<name>H2YF74_CIOSA</name>
<dbReference type="Proteomes" id="UP000007875">
    <property type="component" value="Unassembled WGS sequence"/>
</dbReference>
<dbReference type="InterPro" id="IPR002893">
    <property type="entry name" value="Znf_MYND"/>
</dbReference>
<dbReference type="Gene3D" id="6.10.140.2220">
    <property type="match status" value="1"/>
</dbReference>
<evidence type="ECO:0000256" key="4">
    <source>
        <dbReference type="PROSITE-ProRule" id="PRU00134"/>
    </source>
</evidence>
<dbReference type="AlphaFoldDB" id="H2YF74"/>
<dbReference type="STRING" id="51511.ENSCSAVP00000003972"/>
<dbReference type="Ensembl" id="ENSCSAVT00000004031.1">
    <property type="protein sequence ID" value="ENSCSAVP00000003972.1"/>
    <property type="gene ID" value="ENSCSAVG00000002355.1"/>
</dbReference>
<accession>H2YF74</accession>
<keyword evidence="3" id="KW-0862">Zinc</keyword>
<keyword evidence="1" id="KW-0479">Metal-binding</keyword>
<dbReference type="PROSITE" id="PS01360">
    <property type="entry name" value="ZF_MYND_1"/>
    <property type="match status" value="1"/>
</dbReference>
<proteinExistence type="predicted"/>
<dbReference type="Pfam" id="PF01753">
    <property type="entry name" value="zf-MYND"/>
    <property type="match status" value="1"/>
</dbReference>
<evidence type="ECO:0000313" key="7">
    <source>
        <dbReference type="Proteomes" id="UP000007875"/>
    </source>
</evidence>
<evidence type="ECO:0000313" key="6">
    <source>
        <dbReference type="Ensembl" id="ENSCSAVP00000003972.1"/>
    </source>
</evidence>
<reference evidence="6" key="2">
    <citation type="submission" date="2025-08" db="UniProtKB">
        <authorList>
            <consortium name="Ensembl"/>
        </authorList>
    </citation>
    <scope>IDENTIFICATION</scope>
</reference>
<dbReference type="CDD" id="cd14278">
    <property type="entry name" value="UBA_NAC_like"/>
    <property type="match status" value="1"/>
</dbReference>
<sequence>MAYCAICKVQQQIMKRCTGCKKTFYCSRFCQIEHWPLHKSTCGANLAAKTTEELVDNKVFNPIETGETLKTASVKSPVMQGLTICIHCNHIKHKLFVPSEKSPKEIFELLSNTVRIPKSKIKLIAKGKVVTEENVYELIFHKKIKVVMAVGEVAENEEGLNSDDIEMIMKQLDVSRNVAIKGLFSSGGNLIDAILLIGNSL</sequence>
<dbReference type="eggNOG" id="ENOG502S5YU">
    <property type="taxonomic scope" value="Eukaryota"/>
</dbReference>
<evidence type="ECO:0000256" key="1">
    <source>
        <dbReference type="ARBA" id="ARBA00022723"/>
    </source>
</evidence>
<dbReference type="HOGENOM" id="CLU_090787_0_0_1"/>
<organism evidence="6 7">
    <name type="scientific">Ciona savignyi</name>
    <name type="common">Pacific transparent sea squirt</name>
    <dbReference type="NCBI Taxonomy" id="51511"/>
    <lineage>
        <taxon>Eukaryota</taxon>
        <taxon>Metazoa</taxon>
        <taxon>Chordata</taxon>
        <taxon>Tunicata</taxon>
        <taxon>Ascidiacea</taxon>
        <taxon>Phlebobranchia</taxon>
        <taxon>Cionidae</taxon>
        <taxon>Ciona</taxon>
    </lineage>
</organism>
<evidence type="ECO:0000256" key="3">
    <source>
        <dbReference type="ARBA" id="ARBA00022833"/>
    </source>
</evidence>
<keyword evidence="2 4" id="KW-0863">Zinc-finger</keyword>
<dbReference type="GO" id="GO:0008270">
    <property type="term" value="F:zinc ion binding"/>
    <property type="evidence" value="ECO:0007669"/>
    <property type="project" value="UniProtKB-KW"/>
</dbReference>
<evidence type="ECO:0000256" key="2">
    <source>
        <dbReference type="ARBA" id="ARBA00022771"/>
    </source>
</evidence>
<dbReference type="OMA" id="VKCNKDK"/>
<feature type="domain" description="MYND-type" evidence="5">
    <location>
        <begin position="4"/>
        <end position="42"/>
    </location>
</feature>
<keyword evidence="7" id="KW-1185">Reference proteome</keyword>
<protein>
    <recommendedName>
        <fullName evidence="5">MYND-type domain-containing protein</fullName>
    </recommendedName>
</protein>
<reference evidence="7" key="1">
    <citation type="submission" date="2003-08" db="EMBL/GenBank/DDBJ databases">
        <authorList>
            <person name="Birren B."/>
            <person name="Nusbaum C."/>
            <person name="Abebe A."/>
            <person name="Abouelleil A."/>
            <person name="Adekoya E."/>
            <person name="Ait-zahra M."/>
            <person name="Allen N."/>
            <person name="Allen T."/>
            <person name="An P."/>
            <person name="Anderson M."/>
            <person name="Anderson S."/>
            <person name="Arachchi H."/>
            <person name="Armbruster J."/>
            <person name="Bachantsang P."/>
            <person name="Baldwin J."/>
            <person name="Barry A."/>
            <person name="Bayul T."/>
            <person name="Blitshsteyn B."/>
            <person name="Bloom T."/>
            <person name="Blye J."/>
            <person name="Boguslavskiy L."/>
            <person name="Borowsky M."/>
            <person name="Boukhgalter B."/>
            <person name="Brunache A."/>
            <person name="Butler J."/>
            <person name="Calixte N."/>
            <person name="Calvo S."/>
            <person name="Camarata J."/>
            <person name="Campo K."/>
            <person name="Chang J."/>
            <person name="Cheshatsang Y."/>
            <person name="Citroen M."/>
            <person name="Collymore A."/>
            <person name="Considine T."/>
            <person name="Cook A."/>
            <person name="Cooke P."/>
            <person name="Corum B."/>
            <person name="Cuomo C."/>
            <person name="David R."/>
            <person name="Dawoe T."/>
            <person name="Degray S."/>
            <person name="Dodge S."/>
            <person name="Dooley K."/>
            <person name="Dorje P."/>
            <person name="Dorjee K."/>
            <person name="Dorris L."/>
            <person name="Duffey N."/>
            <person name="Dupes A."/>
            <person name="Elkins T."/>
            <person name="Engels R."/>
            <person name="Erickson J."/>
            <person name="Farina A."/>
            <person name="Faro S."/>
            <person name="Ferreira P."/>
            <person name="Fischer H."/>
            <person name="Fitzgerald M."/>
            <person name="Foley K."/>
            <person name="Gage D."/>
            <person name="Galagan J."/>
            <person name="Gearin G."/>
            <person name="Gnerre S."/>
            <person name="Gnirke A."/>
            <person name="Goyette A."/>
            <person name="Graham J."/>
            <person name="Grandbois E."/>
            <person name="Gyaltsen K."/>
            <person name="Hafez N."/>
            <person name="Hagopian D."/>
            <person name="Hagos B."/>
            <person name="Hall J."/>
            <person name="Hatcher B."/>
            <person name="Heller A."/>
            <person name="Higgins H."/>
            <person name="Honan T."/>
            <person name="Horn A."/>
            <person name="Houde N."/>
            <person name="Hughes L."/>
            <person name="Hulme W."/>
            <person name="Husby E."/>
            <person name="Iliev I."/>
            <person name="Jaffe D."/>
            <person name="Jones C."/>
            <person name="Kamal M."/>
            <person name="Kamat A."/>
            <person name="Kamvysselis M."/>
            <person name="Karlsson E."/>
            <person name="Kells C."/>
            <person name="Kieu A."/>
            <person name="Kisner P."/>
            <person name="Kodira C."/>
            <person name="Kulbokas E."/>
            <person name="Labutti K."/>
            <person name="Lama D."/>
            <person name="Landers T."/>
            <person name="Leger J."/>
            <person name="Levine S."/>
            <person name="Lewis D."/>
            <person name="Lewis T."/>
            <person name="Lindblad-toh K."/>
            <person name="Liu X."/>
            <person name="Lokyitsang T."/>
            <person name="Lokyitsang Y."/>
            <person name="Lucien O."/>
            <person name="Lui A."/>
            <person name="Ma L.J."/>
            <person name="Mabbitt R."/>
            <person name="Macdonald J."/>
            <person name="Maclean C."/>
            <person name="Major J."/>
            <person name="Manning J."/>
            <person name="Marabella R."/>
            <person name="Maru K."/>
            <person name="Matthews C."/>
            <person name="Mauceli E."/>
            <person name="Mccarthy M."/>
            <person name="Mcdonough S."/>
            <person name="Mcghee T."/>
            <person name="Meldrim J."/>
            <person name="Meneus L."/>
            <person name="Mesirov J."/>
            <person name="Mihalev A."/>
            <person name="Mihova T."/>
            <person name="Mikkelsen T."/>
            <person name="Mlenga V."/>
            <person name="Moru K."/>
            <person name="Mozes J."/>
            <person name="Mulrain L."/>
            <person name="Munson G."/>
            <person name="Naylor J."/>
            <person name="Newes C."/>
            <person name="Nguyen C."/>
            <person name="Nguyen N."/>
            <person name="Nguyen T."/>
            <person name="Nicol R."/>
            <person name="Nielsen C."/>
            <person name="Nizzari M."/>
            <person name="Norbu C."/>
            <person name="Norbu N."/>
            <person name="O'donnell P."/>
            <person name="Okoawo O."/>
            <person name="O'leary S."/>
            <person name="Omotosho B."/>
            <person name="O'neill K."/>
            <person name="Osman S."/>
            <person name="Parker S."/>
            <person name="Perrin D."/>
            <person name="Phunkhang P."/>
            <person name="Piqani B."/>
            <person name="Purcell S."/>
            <person name="Rachupka T."/>
            <person name="Ramasamy U."/>
            <person name="Rameau R."/>
            <person name="Ray V."/>
            <person name="Raymond C."/>
            <person name="Retta R."/>
            <person name="Richardson S."/>
            <person name="Rise C."/>
            <person name="Rodriguez J."/>
            <person name="Rogers J."/>
            <person name="Rogov P."/>
            <person name="Rutman M."/>
            <person name="Schupbach R."/>
            <person name="Seaman C."/>
            <person name="Settipalli S."/>
            <person name="Sharpe T."/>
            <person name="Sheridan J."/>
            <person name="Sherpa N."/>
            <person name="Shi J."/>
            <person name="Smirnov S."/>
            <person name="Smith C."/>
            <person name="Sougnez C."/>
            <person name="Spencer B."/>
            <person name="Stalker J."/>
            <person name="Stange-thomann N."/>
            <person name="Stavropoulos S."/>
            <person name="Stetson K."/>
            <person name="Stone C."/>
            <person name="Stone S."/>
            <person name="Stubbs M."/>
            <person name="Talamas J."/>
            <person name="Tchuinga P."/>
            <person name="Tenzing P."/>
            <person name="Tesfaye S."/>
            <person name="Theodore J."/>
            <person name="Thoulutsang Y."/>
            <person name="Topham K."/>
            <person name="Towey S."/>
            <person name="Tsamla T."/>
            <person name="Tsomo N."/>
            <person name="Vallee D."/>
            <person name="Vassiliev H."/>
            <person name="Venkataraman V."/>
            <person name="Vinson J."/>
            <person name="Vo A."/>
            <person name="Wade C."/>
            <person name="Wang S."/>
            <person name="Wangchuk T."/>
            <person name="Wangdi T."/>
            <person name="Whittaker C."/>
            <person name="Wilkinson J."/>
            <person name="Wu Y."/>
            <person name="Wyman D."/>
            <person name="Yadav S."/>
            <person name="Yang S."/>
            <person name="Yang X."/>
            <person name="Yeager S."/>
            <person name="Yee E."/>
            <person name="Young G."/>
            <person name="Zainoun J."/>
            <person name="Zembeck L."/>
            <person name="Zimmer A."/>
            <person name="Zody M."/>
            <person name="Lander E."/>
        </authorList>
    </citation>
    <scope>NUCLEOTIDE SEQUENCE [LARGE SCALE GENOMIC DNA]</scope>
</reference>
<dbReference type="GeneTree" id="ENSGT00660000097126"/>
<dbReference type="Gene3D" id="1.10.8.10">
    <property type="entry name" value="DNA helicase RuvA subunit, C-terminal domain"/>
    <property type="match status" value="1"/>
</dbReference>
<dbReference type="SUPFAM" id="SSF144232">
    <property type="entry name" value="HIT/MYND zinc finger-like"/>
    <property type="match status" value="1"/>
</dbReference>
<reference evidence="6" key="3">
    <citation type="submission" date="2025-09" db="UniProtKB">
        <authorList>
            <consortium name="Ensembl"/>
        </authorList>
    </citation>
    <scope>IDENTIFICATION</scope>
</reference>
<dbReference type="InParanoid" id="H2YF74"/>
<dbReference type="PROSITE" id="PS50865">
    <property type="entry name" value="ZF_MYND_2"/>
    <property type="match status" value="1"/>
</dbReference>
<evidence type="ECO:0000259" key="5">
    <source>
        <dbReference type="PROSITE" id="PS50865"/>
    </source>
</evidence>